<keyword evidence="1" id="KW-0614">Plasmid</keyword>
<gene>
    <name evidence="1" type="ORF">MKJ03_20535</name>
</gene>
<name>A0ABT0D5N8_9HYPH</name>
<geneLocation type="plasmid" evidence="1">
    <name>unnamed</name>
</geneLocation>
<proteinExistence type="predicted"/>
<accession>A0ABT0D5N8</accession>
<comment type="caution">
    <text evidence="1">The sequence shown here is derived from an EMBL/GenBank/DDBJ whole genome shotgun (WGS) entry which is preliminary data.</text>
</comment>
<sequence>MRPEHFRSAGEEGATVALGHARITDSAFFGGHHRCHLLVCPLKSDPS</sequence>
<organism evidence="1 2">
    <name type="scientific">Peteryoungia algae</name>
    <dbReference type="NCBI Taxonomy" id="2919917"/>
    <lineage>
        <taxon>Bacteria</taxon>
        <taxon>Pseudomonadati</taxon>
        <taxon>Pseudomonadota</taxon>
        <taxon>Alphaproteobacteria</taxon>
        <taxon>Hyphomicrobiales</taxon>
        <taxon>Rhizobiaceae</taxon>
        <taxon>Peteryoungia</taxon>
    </lineage>
</organism>
<protein>
    <submittedName>
        <fullName evidence="1">Uncharacterized protein</fullName>
    </submittedName>
</protein>
<evidence type="ECO:0000313" key="1">
    <source>
        <dbReference type="EMBL" id="MCJ8240726.1"/>
    </source>
</evidence>
<keyword evidence="2" id="KW-1185">Reference proteome</keyword>
<dbReference type="EMBL" id="JALAYX010000008">
    <property type="protein sequence ID" value="MCJ8240726.1"/>
    <property type="molecule type" value="Genomic_DNA"/>
</dbReference>
<dbReference type="Proteomes" id="UP001522662">
    <property type="component" value="Unassembled WGS sequence"/>
</dbReference>
<reference evidence="1 2" key="1">
    <citation type="submission" date="2022-03" db="EMBL/GenBank/DDBJ databases">
        <title>Rhizobium SSM4.3 sp. nov., isolated from Sediment (Gouqi Island).</title>
        <authorList>
            <person name="Chen G."/>
        </authorList>
    </citation>
    <scope>NUCLEOTIDE SEQUENCE [LARGE SCALE GENOMIC DNA]</scope>
    <source>
        <strain evidence="1 2">SSM4.3</strain>
        <plasmid evidence="1">unnamed</plasmid>
    </source>
</reference>
<evidence type="ECO:0000313" key="2">
    <source>
        <dbReference type="Proteomes" id="UP001522662"/>
    </source>
</evidence>